<evidence type="ECO:0000313" key="1">
    <source>
        <dbReference type="EMBL" id="MCP2730099.1"/>
    </source>
</evidence>
<name>A0AAE3GT87_9CYAN</name>
<dbReference type="Proteomes" id="UP001204953">
    <property type="component" value="Unassembled WGS sequence"/>
</dbReference>
<evidence type="ECO:0000313" key="2">
    <source>
        <dbReference type="Proteomes" id="UP001204953"/>
    </source>
</evidence>
<dbReference type="AlphaFoldDB" id="A0AAE3GT87"/>
<sequence length="127" mass="13747">MGCGNIAQLGNNTIKISDRSVSVTKISDIQPNPQTDTKIYLEGKVTTIAPFLTGGAYQLQDPTGKIWVVTNQTLPSVGDEVAIAGEVKFQSIPISGQEIGEAYVQQEEQLEHKSGQREESVQTSNKQ</sequence>
<accession>A0AAE3GT87</accession>
<protein>
    <submittedName>
        <fullName evidence="1">Uncharacterized protein</fullName>
    </submittedName>
</protein>
<proteinExistence type="predicted"/>
<dbReference type="EMBL" id="JAMZMM010000169">
    <property type="protein sequence ID" value="MCP2730099.1"/>
    <property type="molecule type" value="Genomic_DNA"/>
</dbReference>
<gene>
    <name evidence="1" type="ORF">NJ959_16835</name>
</gene>
<dbReference type="InterPro" id="IPR036700">
    <property type="entry name" value="BOBF_sf"/>
</dbReference>
<keyword evidence="2" id="KW-1185">Reference proteome</keyword>
<organism evidence="1 2">
    <name type="scientific">Limnofasciculus baicalensis BBK-W-15</name>
    <dbReference type="NCBI Taxonomy" id="2699891"/>
    <lineage>
        <taxon>Bacteria</taxon>
        <taxon>Bacillati</taxon>
        <taxon>Cyanobacteriota</taxon>
        <taxon>Cyanophyceae</taxon>
        <taxon>Coleofasciculales</taxon>
        <taxon>Coleofasciculaceae</taxon>
        <taxon>Limnofasciculus</taxon>
        <taxon>Limnofasciculus baicalensis</taxon>
    </lineage>
</organism>
<reference evidence="1" key="1">
    <citation type="submission" date="2022-06" db="EMBL/GenBank/DDBJ databases">
        <title>New cyanobacteria of genus Symplocastrum in benthos of Lake Baikal.</title>
        <authorList>
            <person name="Sorokovikova E."/>
            <person name="Tikhonova I."/>
            <person name="Krasnopeev A."/>
            <person name="Evseev P."/>
            <person name="Gladkikh A."/>
            <person name="Belykh O."/>
        </authorList>
    </citation>
    <scope>NUCLEOTIDE SEQUENCE</scope>
    <source>
        <strain evidence="1">BBK-W-15</strain>
    </source>
</reference>
<dbReference type="SUPFAM" id="SSF101756">
    <property type="entry name" value="Hypothetical protein YgiW"/>
    <property type="match status" value="1"/>
</dbReference>
<comment type="caution">
    <text evidence="1">The sequence shown here is derived from an EMBL/GenBank/DDBJ whole genome shotgun (WGS) entry which is preliminary data.</text>
</comment>